<proteinExistence type="inferred from homology"/>
<comment type="similarity">
    <text evidence="2">Belongs to the NAD(P)-dependent epimerase/dehydratase family. Dihydroflavonol-4-reductase subfamily.</text>
</comment>
<evidence type="ECO:0000256" key="1">
    <source>
        <dbReference type="ARBA" id="ARBA00023002"/>
    </source>
</evidence>
<reference evidence="4 5" key="1">
    <citation type="journal article" date="2021" name="Nat. Commun.">
        <title>Genetic determinants of endophytism in the Arabidopsis root mycobiome.</title>
        <authorList>
            <person name="Mesny F."/>
            <person name="Miyauchi S."/>
            <person name="Thiergart T."/>
            <person name="Pickel B."/>
            <person name="Atanasova L."/>
            <person name="Karlsson M."/>
            <person name="Huettel B."/>
            <person name="Barry K.W."/>
            <person name="Haridas S."/>
            <person name="Chen C."/>
            <person name="Bauer D."/>
            <person name="Andreopoulos W."/>
            <person name="Pangilinan J."/>
            <person name="LaButti K."/>
            <person name="Riley R."/>
            <person name="Lipzen A."/>
            <person name="Clum A."/>
            <person name="Drula E."/>
            <person name="Henrissat B."/>
            <person name="Kohler A."/>
            <person name="Grigoriev I.V."/>
            <person name="Martin F.M."/>
            <person name="Hacquard S."/>
        </authorList>
    </citation>
    <scope>NUCLEOTIDE SEQUENCE [LARGE SCALE GENOMIC DNA]</scope>
    <source>
        <strain evidence="4 5">MPI-SDFR-AT-0080</strain>
    </source>
</reference>
<evidence type="ECO:0000259" key="3">
    <source>
        <dbReference type="Pfam" id="PF01370"/>
    </source>
</evidence>
<evidence type="ECO:0000313" key="4">
    <source>
        <dbReference type="EMBL" id="KAH7033995.1"/>
    </source>
</evidence>
<keyword evidence="5" id="KW-1185">Reference proteome</keyword>
<organism evidence="4 5">
    <name type="scientific">Macrophomina phaseolina</name>
    <dbReference type="NCBI Taxonomy" id="35725"/>
    <lineage>
        <taxon>Eukaryota</taxon>
        <taxon>Fungi</taxon>
        <taxon>Dikarya</taxon>
        <taxon>Ascomycota</taxon>
        <taxon>Pezizomycotina</taxon>
        <taxon>Dothideomycetes</taxon>
        <taxon>Dothideomycetes incertae sedis</taxon>
        <taxon>Botryosphaeriales</taxon>
        <taxon>Botryosphaeriaceae</taxon>
        <taxon>Macrophomina</taxon>
    </lineage>
</organism>
<dbReference type="Proteomes" id="UP000774617">
    <property type="component" value="Unassembled WGS sequence"/>
</dbReference>
<keyword evidence="1" id="KW-0560">Oxidoreductase</keyword>
<protein>
    <recommendedName>
        <fullName evidence="3">NAD-dependent epimerase/dehydratase domain-containing protein</fullName>
    </recommendedName>
</protein>
<dbReference type="Pfam" id="PF01370">
    <property type="entry name" value="Epimerase"/>
    <property type="match status" value="1"/>
</dbReference>
<dbReference type="EMBL" id="JAGTJR010000039">
    <property type="protein sequence ID" value="KAH7033995.1"/>
    <property type="molecule type" value="Genomic_DNA"/>
</dbReference>
<accession>A0ABQ8FY22</accession>
<dbReference type="SUPFAM" id="SSF51735">
    <property type="entry name" value="NAD(P)-binding Rossmann-fold domains"/>
    <property type="match status" value="1"/>
</dbReference>
<evidence type="ECO:0000313" key="5">
    <source>
        <dbReference type="Proteomes" id="UP000774617"/>
    </source>
</evidence>
<dbReference type="InterPro" id="IPR050425">
    <property type="entry name" value="NAD(P)_dehydrat-like"/>
</dbReference>
<gene>
    <name evidence="4" type="ORF">B0J12DRAFT_744734</name>
</gene>
<dbReference type="PANTHER" id="PTHR10366:SF564">
    <property type="entry name" value="STEROL-4-ALPHA-CARBOXYLATE 3-DEHYDROGENASE, DECARBOXYLATING"/>
    <property type="match status" value="1"/>
</dbReference>
<dbReference type="InterPro" id="IPR036291">
    <property type="entry name" value="NAD(P)-bd_dom_sf"/>
</dbReference>
<evidence type="ECO:0000256" key="2">
    <source>
        <dbReference type="ARBA" id="ARBA00023445"/>
    </source>
</evidence>
<feature type="domain" description="NAD-dependent epimerase/dehydratase" evidence="3">
    <location>
        <begin position="6"/>
        <end position="253"/>
    </location>
</feature>
<sequence length="341" mass="37141">MSGELIVITGVSGHVGFRVLAEALDRGYHVRAITRRPEQAEQIKGTKSVQRFLANLDTVVVKDLLAPSAFDEILKGANGVVHVASPLPRPSDDFKRDIIDPAIMATVGILSAAAKVPSIKRVVITSSIATMLTTEYLRSGDTERVFTENDNYTPAEGIAQFESPLHAYAVGKALALHATERFVRDKKPHFDIINILPSVVIGKNELNTKKEEILNGTNVNVMGPLLGTKTDTPNIGVSVHVNDVARAHIDALNLSIPGNRNLLCSSGGLQGVKWEDAKEVVKRLFTKQVSDGVFPLDGTLPSRPIRLDTSETERLLGWKFVGFEEQVKSVVEHYLELAAPE</sequence>
<dbReference type="Gene3D" id="3.40.50.720">
    <property type="entry name" value="NAD(P)-binding Rossmann-like Domain"/>
    <property type="match status" value="1"/>
</dbReference>
<dbReference type="PANTHER" id="PTHR10366">
    <property type="entry name" value="NAD DEPENDENT EPIMERASE/DEHYDRATASE"/>
    <property type="match status" value="1"/>
</dbReference>
<comment type="caution">
    <text evidence="4">The sequence shown here is derived from an EMBL/GenBank/DDBJ whole genome shotgun (WGS) entry which is preliminary data.</text>
</comment>
<name>A0ABQ8FY22_9PEZI</name>
<dbReference type="InterPro" id="IPR001509">
    <property type="entry name" value="Epimerase_deHydtase"/>
</dbReference>